<reference evidence="3 4" key="1">
    <citation type="submission" date="2022-04" db="EMBL/GenBank/DDBJ databases">
        <title>Pseudomonas knackmussii B09-2.</title>
        <authorList>
            <person name="Deng Y."/>
        </authorList>
    </citation>
    <scope>NUCLEOTIDE SEQUENCE [LARGE SCALE GENOMIC DNA]</scope>
    <source>
        <strain evidence="3 4">B09-2</strain>
    </source>
</reference>
<dbReference type="Pfam" id="PF01757">
    <property type="entry name" value="Acyl_transf_3"/>
    <property type="match status" value="1"/>
</dbReference>
<sequence length="419" mass="47508">MERQKFFGLEWLRFGLAMFLLVYHTLPFYPAYADLPIIQPLIELGFFSTTAFFALSGFLLTHVYLVDGRMREPSRSFLYKRFANLYPIHVFTMLFAIALVAVTSLIDNNTSLATAYRVNDLLERVDPERLEYSMNTFELWMNGFLNVTLLQAWNPLFVTYNGPAWSISALFFFYLMFPLFAPVLVKVKHKWTVLIALIVLASLPALYVIATSSYFEDVPMGLLHRMPPLQLPTFLAGVVTYLLFKQYREQGIELSAGFKTGLAVLAGLILVAAAYINLYGGLFWFPLLRNGGLLPVALMLLIVCSGSWKPESRFWLRLGERLGAASLSIFALHLPLFILFRRLEMLTAIDFGLCLTDATACVEAAKGYEINLIYYPVLVALTVWLSVMFQERIVTPTKNWLLAKRAERLSSGAAHPVNQ</sequence>
<keyword evidence="1" id="KW-1133">Transmembrane helix</keyword>
<dbReference type="EMBL" id="CP096208">
    <property type="protein sequence ID" value="UPQ83978.1"/>
    <property type="molecule type" value="Genomic_DNA"/>
</dbReference>
<dbReference type="PANTHER" id="PTHR23028">
    <property type="entry name" value="ACETYLTRANSFERASE"/>
    <property type="match status" value="1"/>
</dbReference>
<feature type="transmembrane region" description="Helical" evidence="1">
    <location>
        <begin position="256"/>
        <end position="276"/>
    </location>
</feature>
<evidence type="ECO:0000256" key="1">
    <source>
        <dbReference type="SAM" id="Phobius"/>
    </source>
</evidence>
<evidence type="ECO:0000313" key="4">
    <source>
        <dbReference type="Proteomes" id="UP000831189"/>
    </source>
</evidence>
<feature type="transmembrane region" description="Helical" evidence="1">
    <location>
        <begin position="86"/>
        <end position="106"/>
    </location>
</feature>
<proteinExistence type="predicted"/>
<feature type="domain" description="Acyltransferase 3" evidence="2">
    <location>
        <begin position="8"/>
        <end position="389"/>
    </location>
</feature>
<feature type="transmembrane region" description="Helical" evidence="1">
    <location>
        <begin position="282"/>
        <end position="302"/>
    </location>
</feature>
<feature type="transmembrane region" description="Helical" evidence="1">
    <location>
        <begin position="192"/>
        <end position="215"/>
    </location>
</feature>
<keyword evidence="3" id="KW-0012">Acyltransferase</keyword>
<dbReference type="PANTHER" id="PTHR23028:SF53">
    <property type="entry name" value="ACYL_TRANSF_3 DOMAIN-CONTAINING PROTEIN"/>
    <property type="match status" value="1"/>
</dbReference>
<dbReference type="GO" id="GO:0016746">
    <property type="term" value="F:acyltransferase activity"/>
    <property type="evidence" value="ECO:0007669"/>
    <property type="project" value="UniProtKB-KW"/>
</dbReference>
<feature type="transmembrane region" description="Helical" evidence="1">
    <location>
        <begin position="227"/>
        <end position="244"/>
    </location>
</feature>
<feature type="transmembrane region" description="Helical" evidence="1">
    <location>
        <begin position="44"/>
        <end position="65"/>
    </location>
</feature>
<name>A0ABY4KWQ8_9PSED</name>
<keyword evidence="3" id="KW-0808">Transferase</keyword>
<protein>
    <submittedName>
        <fullName evidence="3">Acyltransferase</fullName>
    </submittedName>
</protein>
<evidence type="ECO:0000313" key="3">
    <source>
        <dbReference type="EMBL" id="UPQ83978.1"/>
    </source>
</evidence>
<organism evidence="3 4">
    <name type="scientific">Pseudomonas knackmussii</name>
    <dbReference type="NCBI Taxonomy" id="65741"/>
    <lineage>
        <taxon>Bacteria</taxon>
        <taxon>Pseudomonadati</taxon>
        <taxon>Pseudomonadota</taxon>
        <taxon>Gammaproteobacteria</taxon>
        <taxon>Pseudomonadales</taxon>
        <taxon>Pseudomonadaceae</taxon>
        <taxon>Pseudomonas</taxon>
    </lineage>
</organism>
<keyword evidence="1" id="KW-0812">Transmembrane</keyword>
<evidence type="ECO:0000259" key="2">
    <source>
        <dbReference type="Pfam" id="PF01757"/>
    </source>
</evidence>
<feature type="transmembrane region" description="Helical" evidence="1">
    <location>
        <begin position="322"/>
        <end position="340"/>
    </location>
</feature>
<dbReference type="Proteomes" id="UP000831189">
    <property type="component" value="Chromosome"/>
</dbReference>
<keyword evidence="4" id="KW-1185">Reference proteome</keyword>
<gene>
    <name evidence="3" type="ORF">M0M42_06100</name>
</gene>
<dbReference type="InterPro" id="IPR002656">
    <property type="entry name" value="Acyl_transf_3_dom"/>
</dbReference>
<feature type="transmembrane region" description="Helical" evidence="1">
    <location>
        <begin position="372"/>
        <end position="389"/>
    </location>
</feature>
<dbReference type="InterPro" id="IPR050879">
    <property type="entry name" value="Acyltransferase_3"/>
</dbReference>
<feature type="transmembrane region" description="Helical" evidence="1">
    <location>
        <begin position="12"/>
        <end position="32"/>
    </location>
</feature>
<feature type="transmembrane region" description="Helical" evidence="1">
    <location>
        <begin position="164"/>
        <end position="185"/>
    </location>
</feature>
<keyword evidence="1" id="KW-0472">Membrane</keyword>
<accession>A0ABY4KWQ8</accession>